<evidence type="ECO:0000256" key="2">
    <source>
        <dbReference type="SAM" id="SignalP"/>
    </source>
</evidence>
<evidence type="ECO:0000313" key="4">
    <source>
        <dbReference type="EMBL" id="SDS06850.1"/>
    </source>
</evidence>
<evidence type="ECO:0000259" key="3">
    <source>
        <dbReference type="Pfam" id="PF07995"/>
    </source>
</evidence>
<organism evidence="4 5">
    <name type="scientific">Halopseudomonas xinjiangensis</name>
    <dbReference type="NCBI Taxonomy" id="487184"/>
    <lineage>
        <taxon>Bacteria</taxon>
        <taxon>Pseudomonadati</taxon>
        <taxon>Pseudomonadota</taxon>
        <taxon>Gammaproteobacteria</taxon>
        <taxon>Pseudomonadales</taxon>
        <taxon>Pseudomonadaceae</taxon>
        <taxon>Halopseudomonas</taxon>
    </lineage>
</organism>
<dbReference type="EMBL" id="LT629736">
    <property type="protein sequence ID" value="SDS06850.1"/>
    <property type="molecule type" value="Genomic_DNA"/>
</dbReference>
<name>A0A1H1P731_9GAMM</name>
<keyword evidence="5" id="KW-1185">Reference proteome</keyword>
<dbReference type="InterPro" id="IPR012938">
    <property type="entry name" value="Glc/Sorbosone_DH"/>
</dbReference>
<dbReference type="PANTHER" id="PTHR19328:SF75">
    <property type="entry name" value="ALDOSE SUGAR DEHYDROGENASE YLII"/>
    <property type="match status" value="1"/>
</dbReference>
<evidence type="ECO:0000256" key="1">
    <source>
        <dbReference type="SAM" id="MobiDB-lite"/>
    </source>
</evidence>
<dbReference type="Gene3D" id="2.120.10.30">
    <property type="entry name" value="TolB, C-terminal domain"/>
    <property type="match status" value="1"/>
</dbReference>
<dbReference type="STRING" id="487184.SAMN05216421_0846"/>
<dbReference type="Proteomes" id="UP000243207">
    <property type="component" value="Chromosome I"/>
</dbReference>
<dbReference type="InterPro" id="IPR011042">
    <property type="entry name" value="6-blade_b-propeller_TolB-like"/>
</dbReference>
<feature type="compositionally biased region" description="Low complexity" evidence="1">
    <location>
        <begin position="31"/>
        <end position="62"/>
    </location>
</feature>
<dbReference type="PANTHER" id="PTHR19328">
    <property type="entry name" value="HEDGEHOG-INTERACTING PROTEIN"/>
    <property type="match status" value="1"/>
</dbReference>
<accession>A0A1H1P731</accession>
<dbReference type="OrthoDB" id="9770043at2"/>
<feature type="region of interest" description="Disordered" evidence="1">
    <location>
        <begin position="26"/>
        <end position="76"/>
    </location>
</feature>
<proteinExistence type="predicted"/>
<feature type="chain" id="PRO_5009256231" evidence="2">
    <location>
        <begin position="27"/>
        <end position="420"/>
    </location>
</feature>
<dbReference type="SUPFAM" id="SSF50952">
    <property type="entry name" value="Soluble quinoprotein glucose dehydrogenase"/>
    <property type="match status" value="1"/>
</dbReference>
<feature type="signal peptide" evidence="2">
    <location>
        <begin position="1"/>
        <end position="26"/>
    </location>
</feature>
<feature type="domain" description="Glucose/Sorbosone dehydrogenase" evidence="3">
    <location>
        <begin position="84"/>
        <end position="408"/>
    </location>
</feature>
<evidence type="ECO:0000313" key="5">
    <source>
        <dbReference type="Proteomes" id="UP000243207"/>
    </source>
</evidence>
<dbReference type="InterPro" id="IPR011041">
    <property type="entry name" value="Quinoprot_gluc/sorb_DH_b-prop"/>
</dbReference>
<dbReference type="PROSITE" id="PS51257">
    <property type="entry name" value="PROKAR_LIPOPROTEIN"/>
    <property type="match status" value="1"/>
</dbReference>
<protein>
    <submittedName>
        <fullName evidence="4">Glucose/arabinose dehydrogenase, beta-propeller fold</fullName>
    </submittedName>
</protein>
<gene>
    <name evidence="4" type="ORF">SAMN05216421_0846</name>
</gene>
<dbReference type="AlphaFoldDB" id="A0A1H1P731"/>
<sequence>MVPFRHSLIFLATLGLLTACDNSTNADDTDQASAPSNSAQAAPAESSSSAADTESAETTAASDQDEAESTDSGTPFSVSEVTRFEQPWAMTFLPDGRLLVTEMAGNLRLHDLDKGETGSIEGVPDVVQAGQGGLGDVLVHPQFKDNQQIYISYVEAGDGGSGAAVARARLVLDENGGGELEDLEVIWRQTPKVSGDGHFSHRLAFDDEGKLWISSGERQKFDPAQDMDGNLGKMIRLNADGSVPDGNPFTDQGEVAAQVWSLGHRNILGMAFDADGRLWAHEMGPEGGDELNLIEKGANYGYPIVSNGEHYDGRDIPDHDTRPEFEAPVITWTPVISPAGFIIYDGELFPEWKGSGFIGGLSSNGLVRVAFDGENAREAERFDLERRIREVEQGPDGAVWLLEDGRRGGNGTLLKLTPKE</sequence>
<keyword evidence="2" id="KW-0732">Signal</keyword>
<dbReference type="Pfam" id="PF07995">
    <property type="entry name" value="GSDH"/>
    <property type="match status" value="1"/>
</dbReference>
<reference evidence="5" key="1">
    <citation type="submission" date="2016-10" db="EMBL/GenBank/DDBJ databases">
        <authorList>
            <person name="Varghese N."/>
            <person name="Submissions S."/>
        </authorList>
    </citation>
    <scope>NUCLEOTIDE SEQUENCE [LARGE SCALE GENOMIC DNA]</scope>
    <source>
        <strain evidence="5">NRRL B-51270</strain>
    </source>
</reference>